<dbReference type="RefSeq" id="WP_019386079.1">
    <property type="nucleotide sequence ID" value="NZ_ALIH01000001.1"/>
</dbReference>
<dbReference type="EMBL" id="FQYK01000001">
    <property type="protein sequence ID" value="SHI39305.1"/>
    <property type="molecule type" value="Genomic_DNA"/>
</dbReference>
<feature type="signal peptide" evidence="1">
    <location>
        <begin position="1"/>
        <end position="19"/>
    </location>
</feature>
<organism evidence="2 3">
    <name type="scientific">Algibacter luteus</name>
    <dbReference type="NCBI Taxonomy" id="1178825"/>
    <lineage>
        <taxon>Bacteria</taxon>
        <taxon>Pseudomonadati</taxon>
        <taxon>Bacteroidota</taxon>
        <taxon>Flavobacteriia</taxon>
        <taxon>Flavobacteriales</taxon>
        <taxon>Flavobacteriaceae</taxon>
        <taxon>Algibacter</taxon>
    </lineage>
</organism>
<dbReference type="AlphaFoldDB" id="A0A1M6AS58"/>
<dbReference type="InterPro" id="IPR011250">
    <property type="entry name" value="OMP/PagP_B-barrel"/>
</dbReference>
<evidence type="ECO:0008006" key="4">
    <source>
        <dbReference type="Google" id="ProtNLM"/>
    </source>
</evidence>
<dbReference type="Proteomes" id="UP000184396">
    <property type="component" value="Unassembled WGS sequence"/>
</dbReference>
<evidence type="ECO:0000256" key="1">
    <source>
        <dbReference type="SAM" id="SignalP"/>
    </source>
</evidence>
<protein>
    <recommendedName>
        <fullName evidence="4">Outer membrane protein beta-barrel domain-containing protein</fullName>
    </recommendedName>
</protein>
<keyword evidence="3" id="KW-1185">Reference proteome</keyword>
<evidence type="ECO:0000313" key="3">
    <source>
        <dbReference type="Proteomes" id="UP000184396"/>
    </source>
</evidence>
<keyword evidence="1" id="KW-0732">Signal</keyword>
<accession>A0A1M6AS58</accession>
<dbReference type="SUPFAM" id="SSF56925">
    <property type="entry name" value="OMPA-like"/>
    <property type="match status" value="1"/>
</dbReference>
<dbReference type="OrthoDB" id="1323375at2"/>
<name>A0A1M6AS58_9FLAO</name>
<sequence length="278" mass="31868">MKPVLFFVFILFLTQGSIAQSKIKKAEESLNNTTESVSESENNITYFNNNDSSSNGNFFADVFGELFIQIFAYTVYGIAIESPFETNNSGSYAFVSKFPYNNSTQGQYTYEWNEDTPIIRTTFSARYISENSRINGTHLNFDTRFLKRFGFEANYLQLWEKNPYFGTDNLAMYTALAKYHRVRTEKFNLWWGLGASYIDGDVNDFGFTYGLGVELFFARPLSLETIFNQSLINGETVNKFDGLLNYHLKNYKVTGGYEHIRIGNQNFSTLVLGAGIFF</sequence>
<reference evidence="2 3" key="1">
    <citation type="submission" date="2016-11" db="EMBL/GenBank/DDBJ databases">
        <authorList>
            <person name="Jaros S."/>
            <person name="Januszkiewicz K."/>
            <person name="Wedrychowicz H."/>
        </authorList>
    </citation>
    <scope>NUCLEOTIDE SEQUENCE [LARGE SCALE GENOMIC DNA]</scope>
    <source>
        <strain evidence="2 3">CGMCC 1.12213</strain>
    </source>
</reference>
<proteinExistence type="predicted"/>
<evidence type="ECO:0000313" key="2">
    <source>
        <dbReference type="EMBL" id="SHI39305.1"/>
    </source>
</evidence>
<gene>
    <name evidence="2" type="ORF">SAMN05216261_0590</name>
</gene>
<dbReference type="eggNOG" id="ENOG5032Z8C">
    <property type="taxonomic scope" value="Bacteria"/>
</dbReference>
<dbReference type="STRING" id="1178825.SAMN05216261_0590"/>
<feature type="chain" id="PRO_5009915856" description="Outer membrane protein beta-barrel domain-containing protein" evidence="1">
    <location>
        <begin position="20"/>
        <end position="278"/>
    </location>
</feature>